<feature type="transmembrane region" description="Helical" evidence="1">
    <location>
        <begin position="118"/>
        <end position="136"/>
    </location>
</feature>
<evidence type="ECO:0008006" key="4">
    <source>
        <dbReference type="Google" id="ProtNLM"/>
    </source>
</evidence>
<dbReference type="Proteomes" id="UP000634179">
    <property type="component" value="Unassembled WGS sequence"/>
</dbReference>
<proteinExistence type="predicted"/>
<name>A0AA40Y057_STEMA</name>
<accession>A0AA40Y057</accession>
<evidence type="ECO:0000256" key="1">
    <source>
        <dbReference type="SAM" id="Phobius"/>
    </source>
</evidence>
<organism evidence="2 3">
    <name type="scientific">Stenotrophomonas maltophilia</name>
    <name type="common">Pseudomonas maltophilia</name>
    <name type="synonym">Xanthomonas maltophilia</name>
    <dbReference type="NCBI Taxonomy" id="40324"/>
    <lineage>
        <taxon>Bacteria</taxon>
        <taxon>Pseudomonadati</taxon>
        <taxon>Pseudomonadota</taxon>
        <taxon>Gammaproteobacteria</taxon>
        <taxon>Lysobacterales</taxon>
        <taxon>Lysobacteraceae</taxon>
        <taxon>Stenotrophomonas</taxon>
        <taxon>Stenotrophomonas maltophilia group</taxon>
    </lineage>
</organism>
<protein>
    <recommendedName>
        <fullName evidence="4">Transmembrane protein</fullName>
    </recommendedName>
</protein>
<sequence length="194" mass="21913">MQFRMWSAGVLFLGSYAPLAFVLAAQDIKKALWGEPVCGWRGQFDCELQIFEHPWASLAAIVVTSAALWLTMYSMKAVRLKVEAEVLSAKPVPNDLINYVFPYVVSFMGLSYGDPQKLAGFFVFLVLLFLITYRSGQILMNPVLIAFGWRLYEVDIVVGGNRVRKTVRALKQGKLLPGEQLIEDVQEVYLMRDP</sequence>
<dbReference type="RefSeq" id="WP_049404874.1">
    <property type="nucleotide sequence ID" value="NZ_JAAAFF010000010.1"/>
</dbReference>
<reference evidence="2" key="1">
    <citation type="submission" date="2020-11" db="EMBL/GenBank/DDBJ databases">
        <title>Enhanced detection system for hospital associated transmission using whole genome sequencing surveillance.</title>
        <authorList>
            <person name="Harrison L.H."/>
            <person name="Van Tyne D."/>
            <person name="Marsh J.W."/>
            <person name="Griffith M.P."/>
            <person name="Snyder D.J."/>
            <person name="Cooper V.S."/>
            <person name="Mustapha M."/>
        </authorList>
    </citation>
    <scope>NUCLEOTIDE SEQUENCE</scope>
    <source>
        <strain evidence="2">STEN00053</strain>
    </source>
</reference>
<keyword evidence="1" id="KW-1133">Transmembrane helix</keyword>
<evidence type="ECO:0000313" key="3">
    <source>
        <dbReference type="Proteomes" id="UP000634179"/>
    </source>
</evidence>
<dbReference type="EMBL" id="JADUOV010000001">
    <property type="protein sequence ID" value="MBH1788463.1"/>
    <property type="molecule type" value="Genomic_DNA"/>
</dbReference>
<keyword evidence="1" id="KW-0812">Transmembrane</keyword>
<evidence type="ECO:0000313" key="2">
    <source>
        <dbReference type="EMBL" id="MBH1788463.1"/>
    </source>
</evidence>
<keyword evidence="1" id="KW-0472">Membrane</keyword>
<comment type="caution">
    <text evidence="2">The sequence shown here is derived from an EMBL/GenBank/DDBJ whole genome shotgun (WGS) entry which is preliminary data.</text>
</comment>
<feature type="transmembrane region" description="Helical" evidence="1">
    <location>
        <begin position="55"/>
        <end position="75"/>
    </location>
</feature>
<gene>
    <name evidence="2" type="ORF">I5V89_01110</name>
</gene>
<dbReference type="AlphaFoldDB" id="A0AA40Y057"/>